<organism evidence="2 3">
    <name type="scientific">Mycena citricolor</name>
    <dbReference type="NCBI Taxonomy" id="2018698"/>
    <lineage>
        <taxon>Eukaryota</taxon>
        <taxon>Fungi</taxon>
        <taxon>Dikarya</taxon>
        <taxon>Basidiomycota</taxon>
        <taxon>Agaricomycotina</taxon>
        <taxon>Agaricomycetes</taxon>
        <taxon>Agaricomycetidae</taxon>
        <taxon>Agaricales</taxon>
        <taxon>Marasmiineae</taxon>
        <taxon>Mycenaceae</taxon>
        <taxon>Mycena</taxon>
    </lineage>
</organism>
<sequence>MQSQDSTTVPKATIETHSSKAPVLTEGDCTPAVLREFTISFRNYTTIKKVPDDEQVAIAMSCFRDFRITKLLELENERATALAGTFDDLMKTIRGVMLPAEWDLDIRREIMQQKMSDNDTFHHFSTLIRSRNALLTGSKYHLPDDRMRLHLETAMVADLNDLVIEDKIVNEETDFGKWLKGVVRLNGKHMKENTRARKMFKAQRKRAAPSMGTYDSRPKKQTRTNENAPPPSVASSSSSSTNARSGRLPPLSEADKQLLNNHHGCRTCRKFYVDHRSSNRVCTFPSAESYKPLSLTTASAARNALSEAQATKFGIPRAAIKAVAAVFPKSDSENEEEEYTDTEDDLSTRVSDSSQNTGPSHCSDHFVWEFLMNGPRVGNLVAACGLIDSGAHIVLIRDDLVQRLGLRRFKLREPETFNVATTDVHDYAPTQVLEYVKLRTLSLDQHWESNVVRALVTPALCVDVIFGLPWLERNHNVIDVEARSVIDK</sequence>
<evidence type="ECO:0000313" key="3">
    <source>
        <dbReference type="Proteomes" id="UP001295794"/>
    </source>
</evidence>
<feature type="compositionally biased region" description="Polar residues" evidence="1">
    <location>
        <begin position="349"/>
        <end position="360"/>
    </location>
</feature>
<evidence type="ECO:0000313" key="2">
    <source>
        <dbReference type="EMBL" id="CAK5275983.1"/>
    </source>
</evidence>
<dbReference type="Proteomes" id="UP001295794">
    <property type="component" value="Unassembled WGS sequence"/>
</dbReference>
<protein>
    <submittedName>
        <fullName evidence="2">Uncharacterized protein</fullName>
    </submittedName>
</protein>
<accession>A0AAD2HHI5</accession>
<dbReference type="CDD" id="cd00303">
    <property type="entry name" value="retropepsin_like"/>
    <property type="match status" value="1"/>
</dbReference>
<dbReference type="Gene3D" id="2.40.70.10">
    <property type="entry name" value="Acid Proteases"/>
    <property type="match status" value="1"/>
</dbReference>
<dbReference type="InterPro" id="IPR021109">
    <property type="entry name" value="Peptidase_aspartic_dom_sf"/>
</dbReference>
<dbReference type="AlphaFoldDB" id="A0AAD2HHI5"/>
<comment type="caution">
    <text evidence="2">The sequence shown here is derived from an EMBL/GenBank/DDBJ whole genome shotgun (WGS) entry which is preliminary data.</text>
</comment>
<reference evidence="2" key="1">
    <citation type="submission" date="2023-11" db="EMBL/GenBank/DDBJ databases">
        <authorList>
            <person name="De Vega J J."/>
            <person name="De Vega J J."/>
        </authorList>
    </citation>
    <scope>NUCLEOTIDE SEQUENCE</scope>
</reference>
<proteinExistence type="predicted"/>
<feature type="region of interest" description="Disordered" evidence="1">
    <location>
        <begin position="330"/>
        <end position="360"/>
    </location>
</feature>
<dbReference type="Pfam" id="PF13650">
    <property type="entry name" value="Asp_protease_2"/>
    <property type="match status" value="1"/>
</dbReference>
<keyword evidence="3" id="KW-1185">Reference proteome</keyword>
<dbReference type="EMBL" id="CAVNYO010000405">
    <property type="protein sequence ID" value="CAK5275983.1"/>
    <property type="molecule type" value="Genomic_DNA"/>
</dbReference>
<feature type="compositionally biased region" description="Basic residues" evidence="1">
    <location>
        <begin position="196"/>
        <end position="207"/>
    </location>
</feature>
<gene>
    <name evidence="2" type="ORF">MYCIT1_LOCUS24091</name>
</gene>
<feature type="compositionally biased region" description="Acidic residues" evidence="1">
    <location>
        <begin position="333"/>
        <end position="345"/>
    </location>
</feature>
<evidence type="ECO:0000256" key="1">
    <source>
        <dbReference type="SAM" id="MobiDB-lite"/>
    </source>
</evidence>
<name>A0AAD2HHI5_9AGAR</name>
<feature type="compositionally biased region" description="Low complexity" evidence="1">
    <location>
        <begin position="233"/>
        <end position="245"/>
    </location>
</feature>
<feature type="region of interest" description="Disordered" evidence="1">
    <location>
        <begin position="190"/>
        <end position="250"/>
    </location>
</feature>